<proteinExistence type="predicted"/>
<evidence type="ECO:0000313" key="3">
    <source>
        <dbReference type="Proteomes" id="UP000830671"/>
    </source>
</evidence>
<evidence type="ECO:0000256" key="1">
    <source>
        <dbReference type="SAM" id="MobiDB-lite"/>
    </source>
</evidence>
<evidence type="ECO:0000313" key="2">
    <source>
        <dbReference type="EMBL" id="UQC78932.1"/>
    </source>
</evidence>
<dbReference type="KEGG" id="clup:CLUP02_04411"/>
<dbReference type="AlphaFoldDB" id="A0A9Q8SM18"/>
<gene>
    <name evidence="2" type="ORF">CLUP02_04411</name>
</gene>
<name>A0A9Q8SM18_9PEZI</name>
<sequence>MSSDVGAFPPSQKQPEYPTRTAHFQPVQRQEPSRSMISGFGSAFAVEFASPRSLPSEETEDGTATVMPNYVGLRRGFGWDGMGWDGRRRMDYGGEELEESRAVGPLFVTVMSPAPIRYCHNG</sequence>
<dbReference type="Proteomes" id="UP000830671">
    <property type="component" value="Chromosome 2"/>
</dbReference>
<dbReference type="RefSeq" id="XP_049140566.1">
    <property type="nucleotide sequence ID" value="XM_049283423.1"/>
</dbReference>
<dbReference type="EMBL" id="CP019474">
    <property type="protein sequence ID" value="UQC78932.1"/>
    <property type="molecule type" value="Genomic_DNA"/>
</dbReference>
<accession>A0A9Q8SM18</accession>
<organism evidence="2 3">
    <name type="scientific">Colletotrichum lupini</name>
    <dbReference type="NCBI Taxonomy" id="145971"/>
    <lineage>
        <taxon>Eukaryota</taxon>
        <taxon>Fungi</taxon>
        <taxon>Dikarya</taxon>
        <taxon>Ascomycota</taxon>
        <taxon>Pezizomycotina</taxon>
        <taxon>Sordariomycetes</taxon>
        <taxon>Hypocreomycetidae</taxon>
        <taxon>Glomerellales</taxon>
        <taxon>Glomerellaceae</taxon>
        <taxon>Colletotrichum</taxon>
        <taxon>Colletotrichum acutatum species complex</taxon>
    </lineage>
</organism>
<dbReference type="GeneID" id="73338433"/>
<keyword evidence="3" id="KW-1185">Reference proteome</keyword>
<protein>
    <submittedName>
        <fullName evidence="2">Uncharacterized protein</fullName>
    </submittedName>
</protein>
<reference evidence="2" key="1">
    <citation type="journal article" date="2021" name="Mol. Plant Microbe Interact.">
        <title>Complete Genome Sequence of the Plant-Pathogenic Fungus Colletotrichum lupini.</title>
        <authorList>
            <person name="Baroncelli R."/>
            <person name="Pensec F."/>
            <person name="Da Lio D."/>
            <person name="Boufleur T."/>
            <person name="Vicente I."/>
            <person name="Sarrocco S."/>
            <person name="Picot A."/>
            <person name="Baraldi E."/>
            <person name="Sukno S."/>
            <person name="Thon M."/>
            <person name="Le Floch G."/>
        </authorList>
    </citation>
    <scope>NUCLEOTIDE SEQUENCE</scope>
    <source>
        <strain evidence="2">IMI 504893</strain>
    </source>
</reference>
<feature type="region of interest" description="Disordered" evidence="1">
    <location>
        <begin position="1"/>
        <end position="33"/>
    </location>
</feature>